<dbReference type="EMBL" id="JAGMWT010000001">
    <property type="protein sequence ID" value="KAH7138768.1"/>
    <property type="molecule type" value="Genomic_DNA"/>
</dbReference>
<dbReference type="OrthoDB" id="444631at2759"/>
<proteinExistence type="predicted"/>
<evidence type="ECO:0000256" key="2">
    <source>
        <dbReference type="ARBA" id="ARBA00023444"/>
    </source>
</evidence>
<accession>A0A9P9IWZ9</accession>
<feature type="domain" description="ChlI/MoxR AAA lid" evidence="3">
    <location>
        <begin position="277"/>
        <end position="337"/>
    </location>
</feature>
<protein>
    <recommendedName>
        <fullName evidence="1">magnesium chelatase</fullName>
        <ecNumber evidence="1">6.6.1.1</ecNumber>
    </recommendedName>
</protein>
<evidence type="ECO:0000313" key="5">
    <source>
        <dbReference type="Proteomes" id="UP000700596"/>
    </source>
</evidence>
<dbReference type="EC" id="6.6.1.1" evidence="1"/>
<evidence type="ECO:0000256" key="1">
    <source>
        <dbReference type="ARBA" id="ARBA00012825"/>
    </source>
</evidence>
<dbReference type="AlphaFoldDB" id="A0A9P9IWZ9"/>
<dbReference type="Proteomes" id="UP000700596">
    <property type="component" value="Unassembled WGS sequence"/>
</dbReference>
<name>A0A9P9IWZ9_9PLEO</name>
<dbReference type="Pfam" id="PF17863">
    <property type="entry name" value="AAA_lid_2"/>
    <property type="match status" value="1"/>
</dbReference>
<organism evidence="4 5">
    <name type="scientific">Dendryphion nanum</name>
    <dbReference type="NCBI Taxonomy" id="256645"/>
    <lineage>
        <taxon>Eukaryota</taxon>
        <taxon>Fungi</taxon>
        <taxon>Dikarya</taxon>
        <taxon>Ascomycota</taxon>
        <taxon>Pezizomycotina</taxon>
        <taxon>Dothideomycetes</taxon>
        <taxon>Pleosporomycetidae</taxon>
        <taxon>Pleosporales</taxon>
        <taxon>Torulaceae</taxon>
        <taxon>Dendryphion</taxon>
    </lineage>
</organism>
<gene>
    <name evidence="4" type="ORF">B0J11DRAFT_515242</name>
</gene>
<comment type="pathway">
    <text evidence="2">Porphyrin-containing compound metabolism.</text>
</comment>
<dbReference type="InterPro" id="IPR052041">
    <property type="entry name" value="Nucleic_acid_metab_PIN/TRAM"/>
</dbReference>
<dbReference type="InterPro" id="IPR041628">
    <property type="entry name" value="ChlI/MoxR_AAA_lid"/>
</dbReference>
<dbReference type="PANTHER" id="PTHR11603:SF132">
    <property type="entry name" value="C2H2-TYPE DOMAIN-CONTAINING PROTEIN"/>
    <property type="match status" value="1"/>
</dbReference>
<reference evidence="4" key="1">
    <citation type="journal article" date="2021" name="Nat. Commun.">
        <title>Genetic determinants of endophytism in the Arabidopsis root mycobiome.</title>
        <authorList>
            <person name="Mesny F."/>
            <person name="Miyauchi S."/>
            <person name="Thiergart T."/>
            <person name="Pickel B."/>
            <person name="Atanasova L."/>
            <person name="Karlsson M."/>
            <person name="Huettel B."/>
            <person name="Barry K.W."/>
            <person name="Haridas S."/>
            <person name="Chen C."/>
            <person name="Bauer D."/>
            <person name="Andreopoulos W."/>
            <person name="Pangilinan J."/>
            <person name="LaButti K."/>
            <person name="Riley R."/>
            <person name="Lipzen A."/>
            <person name="Clum A."/>
            <person name="Drula E."/>
            <person name="Henrissat B."/>
            <person name="Kohler A."/>
            <person name="Grigoriev I.V."/>
            <person name="Martin F.M."/>
            <person name="Hacquard S."/>
        </authorList>
    </citation>
    <scope>NUCLEOTIDE SEQUENCE</scope>
    <source>
        <strain evidence="4">MPI-CAGE-CH-0243</strain>
    </source>
</reference>
<evidence type="ECO:0000313" key="4">
    <source>
        <dbReference type="EMBL" id="KAH7138768.1"/>
    </source>
</evidence>
<sequence length="372" mass="40819">MDIMHEVAHITDKVQALSNIELAVLICLVADQHCIIECEERALDELGREISLVASNVFHLTHAVLECTENTSLDEFGNGILTDEDSESYFGHGSVGMGDINLPSVEQVRLTGRRTPKSPRHFSSLDGRRIANVVIVKGLNLASSQVQVQALELVRGRRNFTRTAVHVAPKPFLFIAVNAKDKQPMNTHLTDQMFISHTHQADDEFPNLKRYLGVEHTLDDNASLSSVLRTSPYSVEKSKASPTSFSRGELSQLTALISNTKISSEARAYLHNIVVFMRLHRAVAGGISAMATRHFAALAHALAPLHGLSYVTPSLVALAARKVYPHRIVLASPERERSMQWGSSIDAVKAVLDGVTVEDVIEEVLQSVEAPL</sequence>
<keyword evidence="5" id="KW-1185">Reference proteome</keyword>
<dbReference type="PANTHER" id="PTHR11603">
    <property type="entry name" value="AAA FAMILY ATPASE"/>
    <property type="match status" value="1"/>
</dbReference>
<evidence type="ECO:0000259" key="3">
    <source>
        <dbReference type="Pfam" id="PF17863"/>
    </source>
</evidence>
<dbReference type="Gene3D" id="1.10.8.80">
    <property type="entry name" value="Magnesium chelatase subunit I, C-Terminal domain"/>
    <property type="match status" value="1"/>
</dbReference>
<comment type="caution">
    <text evidence="4">The sequence shown here is derived from an EMBL/GenBank/DDBJ whole genome shotgun (WGS) entry which is preliminary data.</text>
</comment>
<dbReference type="GO" id="GO:0016851">
    <property type="term" value="F:magnesium chelatase activity"/>
    <property type="evidence" value="ECO:0007669"/>
    <property type="project" value="UniProtKB-EC"/>
</dbReference>